<organism evidence="6 7">
    <name type="scientific">Listeria aquatica</name>
    <dbReference type="NCBI Taxonomy" id="1494960"/>
    <lineage>
        <taxon>Bacteria</taxon>
        <taxon>Bacillati</taxon>
        <taxon>Bacillota</taxon>
        <taxon>Bacilli</taxon>
        <taxon>Bacillales</taxon>
        <taxon>Listeriaceae</taxon>
        <taxon>Listeria</taxon>
    </lineage>
</organism>
<evidence type="ECO:0000313" key="7">
    <source>
        <dbReference type="Proteomes" id="UP000559885"/>
    </source>
</evidence>
<dbReference type="GO" id="GO:0016616">
    <property type="term" value="F:oxidoreductase activity, acting on the CH-OH group of donors, NAD or NADP as acceptor"/>
    <property type="evidence" value="ECO:0007669"/>
    <property type="project" value="InterPro"/>
</dbReference>
<evidence type="ECO:0000256" key="2">
    <source>
        <dbReference type="ARBA" id="ARBA00023027"/>
    </source>
</evidence>
<dbReference type="PIRSF" id="PIRSF500136">
    <property type="entry name" value="UDP_ManNAc_DH"/>
    <property type="match status" value="1"/>
</dbReference>
<keyword evidence="1" id="KW-0560">Oxidoreductase</keyword>
<keyword evidence="2" id="KW-0520">NAD</keyword>
<evidence type="ECO:0000256" key="3">
    <source>
        <dbReference type="PIRNR" id="PIRNR000124"/>
    </source>
</evidence>
<dbReference type="InterPro" id="IPR014027">
    <property type="entry name" value="UDP-Glc/GDP-Man_DH_C"/>
</dbReference>
<dbReference type="PANTHER" id="PTHR43491:SF1">
    <property type="entry name" value="UDP-N-ACETYL-D-MANNOSAMINE DEHYDROGENASE"/>
    <property type="match status" value="1"/>
</dbReference>
<keyword evidence="4" id="KW-1133">Transmembrane helix</keyword>
<dbReference type="AlphaFoldDB" id="A0A841ZUT4"/>
<accession>A0A841ZUT4</accession>
<protein>
    <submittedName>
        <fullName evidence="6">Nucleotide sugar dehydrogenase</fullName>
    </submittedName>
</protein>
<dbReference type="Pfam" id="PF03720">
    <property type="entry name" value="UDPG_MGDP_dh_C"/>
    <property type="match status" value="1"/>
</dbReference>
<dbReference type="InterPro" id="IPR028359">
    <property type="entry name" value="UDP_ManNAc/GlcNAc_DH"/>
</dbReference>
<comment type="caution">
    <text evidence="6">The sequence shown here is derived from an EMBL/GenBank/DDBJ whole genome shotgun (WGS) entry which is preliminary data.</text>
</comment>
<dbReference type="InterPro" id="IPR008927">
    <property type="entry name" value="6-PGluconate_DH-like_C_sf"/>
</dbReference>
<feature type="domain" description="UDP-glucose/GDP-mannose dehydrogenase C-terminal" evidence="5">
    <location>
        <begin position="329"/>
        <end position="425"/>
    </location>
</feature>
<dbReference type="InterPro" id="IPR036291">
    <property type="entry name" value="NAD(P)-bd_dom_sf"/>
</dbReference>
<evidence type="ECO:0000256" key="4">
    <source>
        <dbReference type="SAM" id="Phobius"/>
    </source>
</evidence>
<name>A0A841ZUT4_9LIST</name>
<dbReference type="Proteomes" id="UP000559885">
    <property type="component" value="Unassembled WGS sequence"/>
</dbReference>
<dbReference type="InterPro" id="IPR014026">
    <property type="entry name" value="UDP-Glc/GDP-Man_DH_dimer"/>
</dbReference>
<dbReference type="Gene3D" id="3.40.50.720">
    <property type="entry name" value="NAD(P)-binding Rossmann-like Domain"/>
    <property type="match status" value="2"/>
</dbReference>
<evidence type="ECO:0000259" key="5">
    <source>
        <dbReference type="SMART" id="SM00984"/>
    </source>
</evidence>
<dbReference type="GO" id="GO:0000271">
    <property type="term" value="P:polysaccharide biosynthetic process"/>
    <property type="evidence" value="ECO:0007669"/>
    <property type="project" value="InterPro"/>
</dbReference>
<dbReference type="GO" id="GO:0016628">
    <property type="term" value="F:oxidoreductase activity, acting on the CH-CH group of donors, NAD or NADP as acceptor"/>
    <property type="evidence" value="ECO:0007669"/>
    <property type="project" value="InterPro"/>
</dbReference>
<dbReference type="NCBIfam" id="TIGR03026">
    <property type="entry name" value="NDP-sugDHase"/>
    <property type="match status" value="1"/>
</dbReference>
<dbReference type="InterPro" id="IPR017476">
    <property type="entry name" value="UDP-Glc/GDP-Man"/>
</dbReference>
<evidence type="ECO:0000313" key="6">
    <source>
        <dbReference type="EMBL" id="MBC1522321.1"/>
    </source>
</evidence>
<dbReference type="PIRSF" id="PIRSF000124">
    <property type="entry name" value="UDPglc_GDPman_dh"/>
    <property type="match status" value="1"/>
</dbReference>
<dbReference type="SUPFAM" id="SSF51735">
    <property type="entry name" value="NAD(P)-binding Rossmann-fold domains"/>
    <property type="match status" value="1"/>
</dbReference>
<sequence>MNHTISNKIENRDAIVAVMGLGYVGLPLALAFAERGFKTIGFDISEMTVEQVKNGETSVLDVSNHRLQTALFEGKLVPTSDPGLLSQVDAVIICVPTPLTSSHEPDVSSIESAVSLIKAHIIKPVFISLESTTYPGCTREVIVKPLVEAGKHLDEDLFICFSPERVDPGNALYHTENTPKVVGGISEASIQIGEMLYKQVIDQIVVVSSPEVAEMSKLLENTFRCVNIAFMNEMSLMCDRLGIDIWETLDAAETKPFGFMRFNPGPGVGGHCIPLDPMYLSWKAKQTNFFSRFIETAQDINSNMPKKVVEKATNLLNEQGAAISKSKILLLGMSYKKNINDLRESPSLEVYEELLSKNAIVEYCDPYVPFFKTKSGVLQNSLDWETLHLKDFDLVILLTNHTDFDREKINREASLLLDTRHRSSHKMPVY</sequence>
<dbReference type="SMART" id="SM00984">
    <property type="entry name" value="UDPG_MGDP_dh_C"/>
    <property type="match status" value="1"/>
</dbReference>
<evidence type="ECO:0000256" key="1">
    <source>
        <dbReference type="ARBA" id="ARBA00023002"/>
    </source>
</evidence>
<keyword evidence="4" id="KW-0812">Transmembrane</keyword>
<comment type="similarity">
    <text evidence="3">Belongs to the UDP-glucose/GDP-mannose dehydrogenase family.</text>
</comment>
<reference evidence="6 7" key="1">
    <citation type="submission" date="2020-03" db="EMBL/GenBank/DDBJ databases">
        <title>Soil Listeria distribution.</title>
        <authorList>
            <person name="Liao J."/>
            <person name="Wiedmann M."/>
        </authorList>
    </citation>
    <scope>NUCLEOTIDE SEQUENCE [LARGE SCALE GENOMIC DNA]</scope>
    <source>
        <strain evidence="6 7">FSL L7-1507</strain>
    </source>
</reference>
<dbReference type="GO" id="GO:0051287">
    <property type="term" value="F:NAD binding"/>
    <property type="evidence" value="ECO:0007669"/>
    <property type="project" value="InterPro"/>
</dbReference>
<dbReference type="PANTHER" id="PTHR43491">
    <property type="entry name" value="UDP-N-ACETYL-D-MANNOSAMINE DEHYDROGENASE"/>
    <property type="match status" value="1"/>
</dbReference>
<proteinExistence type="inferred from homology"/>
<dbReference type="InterPro" id="IPR036220">
    <property type="entry name" value="UDP-Glc/GDP-Man_DH_C_sf"/>
</dbReference>
<gene>
    <name evidence="6" type="ORF">HB912_11755</name>
</gene>
<feature type="transmembrane region" description="Helical" evidence="4">
    <location>
        <begin position="14"/>
        <end position="33"/>
    </location>
</feature>
<dbReference type="RefSeq" id="WP_185374804.1">
    <property type="nucleotide sequence ID" value="NZ_JAARRM010000006.1"/>
</dbReference>
<dbReference type="SUPFAM" id="SSF48179">
    <property type="entry name" value="6-phosphogluconate dehydrogenase C-terminal domain-like"/>
    <property type="match status" value="1"/>
</dbReference>
<keyword evidence="4" id="KW-0472">Membrane</keyword>
<dbReference type="Pfam" id="PF00984">
    <property type="entry name" value="UDPG_MGDP_dh"/>
    <property type="match status" value="1"/>
</dbReference>
<dbReference type="InterPro" id="IPR001732">
    <property type="entry name" value="UDP-Glc/GDP-Man_DH_N"/>
</dbReference>
<dbReference type="EMBL" id="JAARRM010000006">
    <property type="protein sequence ID" value="MBC1522321.1"/>
    <property type="molecule type" value="Genomic_DNA"/>
</dbReference>
<dbReference type="SUPFAM" id="SSF52413">
    <property type="entry name" value="UDP-glucose/GDP-mannose dehydrogenase C-terminal domain"/>
    <property type="match status" value="1"/>
</dbReference>
<dbReference type="Pfam" id="PF03721">
    <property type="entry name" value="UDPG_MGDP_dh_N"/>
    <property type="match status" value="1"/>
</dbReference>